<gene>
    <name evidence="2" type="ORF">P256_01798</name>
</gene>
<sequence>MEKTALIYMGGTFGCVGTPLEPMSEHEFIPKLQSLLPKEYIHSTDCFAAPHIIDSSASTAVEWLQTVKFIQDLQTQYNQFVIIHGTDTLSYASAVCSYFLAQSCCTILTGSQYPLLDVDGIETREETDAFNNLVFALEQVKKCNQGVYLAFNQHLYYGHTAIKHHTTALHAFEGISSVTETAKHVTTPHHITEHDIKRSRQLNIMSWMMQPISVENLASNLNLLLANPPQFLVLQGFGTGNISTNQTIVHLLKQLREKNCLPILTTQVTFGAIDQRYAISAWVKDAQIIATDTLGHADLYAKILRLYLKYETADQCYLHWSDAS</sequence>
<evidence type="ECO:0000313" key="3">
    <source>
        <dbReference type="Proteomes" id="UP000023785"/>
    </source>
</evidence>
<dbReference type="InterPro" id="IPR027473">
    <property type="entry name" value="L-asparaginase_C"/>
</dbReference>
<dbReference type="PATRIC" id="fig|1392540.3.peg.1736"/>
<dbReference type="Gene3D" id="3.40.50.40">
    <property type="match status" value="1"/>
</dbReference>
<dbReference type="GO" id="GO:0004067">
    <property type="term" value="F:asparaginase activity"/>
    <property type="evidence" value="ECO:0007669"/>
    <property type="project" value="UniProtKB-UniRule"/>
</dbReference>
<dbReference type="SFLD" id="SFLDS00057">
    <property type="entry name" value="Glutaminase/Asparaginase"/>
    <property type="match status" value="1"/>
</dbReference>
<dbReference type="Gene3D" id="3.40.50.1170">
    <property type="entry name" value="L-asparaginase, N-terminal domain"/>
    <property type="match status" value="1"/>
</dbReference>
<dbReference type="Proteomes" id="UP000023785">
    <property type="component" value="Unassembled WGS sequence"/>
</dbReference>
<dbReference type="EMBL" id="AYER01000007">
    <property type="protein sequence ID" value="ESK38267.1"/>
    <property type="molecule type" value="Genomic_DNA"/>
</dbReference>
<dbReference type="PANTHER" id="PTHR11707:SF28">
    <property type="entry name" value="60 KDA LYSOPHOSPHOLIPASE"/>
    <property type="match status" value="1"/>
</dbReference>
<dbReference type="InterPro" id="IPR037152">
    <property type="entry name" value="L-asparaginase_N_sf"/>
</dbReference>
<dbReference type="Pfam" id="PF00710">
    <property type="entry name" value="Asparaginase"/>
    <property type="match status" value="1"/>
</dbReference>
<dbReference type="eggNOG" id="COG0252">
    <property type="taxonomic scope" value="Bacteria"/>
</dbReference>
<dbReference type="OrthoDB" id="9788068at2"/>
<dbReference type="AlphaFoldDB" id="V2TLR3"/>
<dbReference type="PANTHER" id="PTHR11707">
    <property type="entry name" value="L-ASPARAGINASE"/>
    <property type="match status" value="1"/>
</dbReference>
<dbReference type="SMART" id="SM00870">
    <property type="entry name" value="Asparaginase"/>
    <property type="match status" value="1"/>
</dbReference>
<proteinExistence type="predicted"/>
<dbReference type="RefSeq" id="WP_023273425.1">
    <property type="nucleotide sequence ID" value="NZ_KI530734.1"/>
</dbReference>
<dbReference type="HOGENOM" id="CLU_862296_0_0_6"/>
<organism evidence="2 3">
    <name type="scientific">Acinetobacter nectaris CIP 110549</name>
    <dbReference type="NCBI Taxonomy" id="1392540"/>
    <lineage>
        <taxon>Bacteria</taxon>
        <taxon>Pseudomonadati</taxon>
        <taxon>Pseudomonadota</taxon>
        <taxon>Gammaproteobacteria</taxon>
        <taxon>Moraxellales</taxon>
        <taxon>Moraxellaceae</taxon>
        <taxon>Acinetobacter</taxon>
    </lineage>
</organism>
<evidence type="ECO:0000259" key="1">
    <source>
        <dbReference type="Pfam" id="PF00710"/>
    </source>
</evidence>
<feature type="domain" description="L-asparaginase N-terminal" evidence="1">
    <location>
        <begin position="5"/>
        <end position="176"/>
    </location>
</feature>
<dbReference type="InterPro" id="IPR036152">
    <property type="entry name" value="Asp/glu_Ase-like_sf"/>
</dbReference>
<dbReference type="PIRSF" id="PIRSF001220">
    <property type="entry name" value="L-ASNase_gatD"/>
    <property type="match status" value="1"/>
</dbReference>
<dbReference type="PIRSF" id="PIRSF500176">
    <property type="entry name" value="L_ASNase"/>
    <property type="match status" value="1"/>
</dbReference>
<dbReference type="PROSITE" id="PS51732">
    <property type="entry name" value="ASN_GLN_ASE_3"/>
    <property type="match status" value="1"/>
</dbReference>
<accession>V2TLR3</accession>
<comment type="caution">
    <text evidence="2">The sequence shown here is derived from an EMBL/GenBank/DDBJ whole genome shotgun (WGS) entry which is preliminary data.</text>
</comment>
<dbReference type="InterPro" id="IPR006034">
    <property type="entry name" value="Asparaginase/glutaminase-like"/>
</dbReference>
<dbReference type="SUPFAM" id="SSF53774">
    <property type="entry name" value="Glutaminase/Asparaginase"/>
    <property type="match status" value="1"/>
</dbReference>
<dbReference type="PROSITE" id="PS51257">
    <property type="entry name" value="PROKAR_LIPOPROTEIN"/>
    <property type="match status" value="1"/>
</dbReference>
<reference evidence="2 3" key="1">
    <citation type="submission" date="2013-10" db="EMBL/GenBank/DDBJ databases">
        <title>The Genome Sequence of Acinetobacter nectaris CIP 110549.</title>
        <authorList>
            <consortium name="The Broad Institute Genomics Platform"/>
            <consortium name="The Broad Institute Genome Sequencing Center for Infectious Disease"/>
            <person name="Cerqueira G."/>
            <person name="Feldgarden M."/>
            <person name="Courvalin P."/>
            <person name="Grillot-Courvalin C."/>
            <person name="Clermont D."/>
            <person name="Rocha E."/>
            <person name="Yoon E.-J."/>
            <person name="Nemec A."/>
            <person name="Young S.K."/>
            <person name="Zeng Q."/>
            <person name="Gargeya S."/>
            <person name="Fitzgerald M."/>
            <person name="Abouelleil A."/>
            <person name="Alvarado L."/>
            <person name="Berlin A.M."/>
            <person name="Chapman S.B."/>
            <person name="Gainer-Dewar J."/>
            <person name="Goldberg J."/>
            <person name="Gnerre S."/>
            <person name="Griggs A."/>
            <person name="Gujja S."/>
            <person name="Hansen M."/>
            <person name="Howarth C."/>
            <person name="Imamovic A."/>
            <person name="Ireland A."/>
            <person name="Larimer J."/>
            <person name="McCowan C."/>
            <person name="Murphy C."/>
            <person name="Pearson M."/>
            <person name="Poon T.W."/>
            <person name="Priest M."/>
            <person name="Roberts A."/>
            <person name="Saif S."/>
            <person name="Shea T."/>
            <person name="Sykes S."/>
            <person name="Wortman J."/>
            <person name="Nusbaum C."/>
            <person name="Birren B."/>
        </authorList>
    </citation>
    <scope>NUCLEOTIDE SEQUENCE [LARGE SCALE GENOMIC DNA]</scope>
    <source>
        <strain evidence="2 3">CIP 110549</strain>
    </source>
</reference>
<protein>
    <recommendedName>
        <fullName evidence="1">L-asparaginase N-terminal domain-containing protein</fullName>
    </recommendedName>
</protein>
<name>V2TLR3_9GAMM</name>
<dbReference type="STRING" id="1392540.P256_01798"/>
<dbReference type="InterPro" id="IPR027474">
    <property type="entry name" value="L-asparaginase_N"/>
</dbReference>
<keyword evidence="3" id="KW-1185">Reference proteome</keyword>
<evidence type="ECO:0000313" key="2">
    <source>
        <dbReference type="EMBL" id="ESK38267.1"/>
    </source>
</evidence>